<dbReference type="RefSeq" id="WP_121205391.1">
    <property type="nucleotide sequence ID" value="NZ_RBZP01000015.1"/>
</dbReference>
<feature type="transmembrane region" description="Helical" evidence="1">
    <location>
        <begin position="346"/>
        <end position="365"/>
    </location>
</feature>
<comment type="caution">
    <text evidence="3">The sequence shown here is derived from an EMBL/GenBank/DDBJ whole genome shotgun (WGS) entry which is preliminary data.</text>
</comment>
<name>A0A494ZXX2_9BACI</name>
<dbReference type="AlphaFoldDB" id="A0A494ZXX2"/>
<sequence length="478" mass="54704">MSKAKRLHPAAIVFNFVQGLKGWIFYIIISFVALRDSSILYFILGLLALLLIIFTFSFLSWYRFTYRIVADELRMEYGILIRKKRYISKNRIQSIDLTQGVIHRIFNLTKVQIETASSGTDAEASLKAVKLAEGERIRDQFKGHVIDPEQEDQPEVDSDPVFSISSRRLWLAGATSGSAGIILAFVGVGFSEIEQFIPEHFYDSMTAWIIGLSLIFIITLGIFLLFFIWILGILGTMIKYWKFTITKKDDELFITRGLLEKKQITIPIKRIQAVGINESVIRQPFGFVTLFAEVAGSSLDKGEDFSTVLFPILRKTEVKQFLDAILPGYDVEMDQSKSILVPKRGLKYYLIRASLIFVLLGIGTIFLLPKIIWFLIPVLLVFLGLGYLRFKNAAYQIDENRLIIQYRNLSKTTVMVYHKRIQAFEEKQHKLHQKENLATIKVSVLGKMGAGKVYKVKELDKENADKLADWYSYSVSNK</sequence>
<dbReference type="InterPro" id="IPR005182">
    <property type="entry name" value="YdbS-like_PH"/>
</dbReference>
<feature type="transmembrane region" description="Helical" evidence="1">
    <location>
        <begin position="169"/>
        <end position="188"/>
    </location>
</feature>
<evidence type="ECO:0000256" key="1">
    <source>
        <dbReference type="SAM" id="Phobius"/>
    </source>
</evidence>
<accession>A0A494ZXX2</accession>
<dbReference type="PIRSF" id="PIRSF026631">
    <property type="entry name" value="UCP026631"/>
    <property type="match status" value="1"/>
</dbReference>
<feature type="domain" description="YdbS-like PH" evidence="2">
    <location>
        <begin position="61"/>
        <end position="140"/>
    </location>
</feature>
<dbReference type="Proteomes" id="UP000269301">
    <property type="component" value="Unassembled WGS sequence"/>
</dbReference>
<proteinExistence type="predicted"/>
<dbReference type="InterPro" id="IPR014529">
    <property type="entry name" value="UCP026631"/>
</dbReference>
<protein>
    <recommendedName>
        <fullName evidence="2">YdbS-like PH domain-containing protein</fullName>
    </recommendedName>
</protein>
<evidence type="ECO:0000313" key="4">
    <source>
        <dbReference type="Proteomes" id="UP000269301"/>
    </source>
</evidence>
<evidence type="ECO:0000259" key="2">
    <source>
        <dbReference type="Pfam" id="PF03703"/>
    </source>
</evidence>
<dbReference type="OrthoDB" id="2195155at2"/>
<gene>
    <name evidence="3" type="ORF">D8M06_14960</name>
</gene>
<evidence type="ECO:0000313" key="3">
    <source>
        <dbReference type="EMBL" id="RKQ30942.1"/>
    </source>
</evidence>
<feature type="transmembrane region" description="Helical" evidence="1">
    <location>
        <begin position="39"/>
        <end position="62"/>
    </location>
</feature>
<feature type="transmembrane region" description="Helical" evidence="1">
    <location>
        <begin position="12"/>
        <end position="33"/>
    </location>
</feature>
<keyword evidence="4" id="KW-1185">Reference proteome</keyword>
<dbReference type="EMBL" id="RBZP01000015">
    <property type="protein sequence ID" value="RKQ30942.1"/>
    <property type="molecule type" value="Genomic_DNA"/>
</dbReference>
<feature type="transmembrane region" description="Helical" evidence="1">
    <location>
        <begin position="371"/>
        <end position="390"/>
    </location>
</feature>
<dbReference type="PANTHER" id="PTHR34473">
    <property type="entry name" value="UPF0699 TRANSMEMBRANE PROTEIN YDBS"/>
    <property type="match status" value="1"/>
</dbReference>
<dbReference type="Pfam" id="PF03703">
    <property type="entry name" value="bPH_2"/>
    <property type="match status" value="3"/>
</dbReference>
<organism evidence="3 4">
    <name type="scientific">Oceanobacillus halophilus</name>
    <dbReference type="NCBI Taxonomy" id="930130"/>
    <lineage>
        <taxon>Bacteria</taxon>
        <taxon>Bacillati</taxon>
        <taxon>Bacillota</taxon>
        <taxon>Bacilli</taxon>
        <taxon>Bacillales</taxon>
        <taxon>Bacillaceae</taxon>
        <taxon>Oceanobacillus</taxon>
    </lineage>
</organism>
<feature type="domain" description="YdbS-like PH" evidence="2">
    <location>
        <begin position="391"/>
        <end position="471"/>
    </location>
</feature>
<feature type="transmembrane region" description="Helical" evidence="1">
    <location>
        <begin position="208"/>
        <end position="238"/>
    </location>
</feature>
<keyword evidence="1" id="KW-1133">Transmembrane helix</keyword>
<keyword evidence="1" id="KW-0812">Transmembrane</keyword>
<keyword evidence="1" id="KW-0472">Membrane</keyword>
<dbReference type="PANTHER" id="PTHR34473:SF2">
    <property type="entry name" value="UPF0699 TRANSMEMBRANE PROTEIN YDBT"/>
    <property type="match status" value="1"/>
</dbReference>
<feature type="domain" description="YdbS-like PH" evidence="2">
    <location>
        <begin position="241"/>
        <end position="324"/>
    </location>
</feature>
<reference evidence="3 4" key="1">
    <citation type="journal article" date="2016" name="Int. J. Syst. Evol. Microbiol.">
        <title>Oceanobacillus halophilus sp. nov., a novel moderately halophilic bacterium from a hypersaline lake.</title>
        <authorList>
            <person name="Amoozegar M.A."/>
            <person name="Bagheri M."/>
            <person name="Makhdoumi A."/>
            <person name="Nikou M.M."/>
            <person name="Fazeli S.A.S."/>
            <person name="Schumann P."/>
            <person name="Sproer C."/>
            <person name="Sanchez-Porro C."/>
            <person name="Ventosa A."/>
        </authorList>
    </citation>
    <scope>NUCLEOTIDE SEQUENCE [LARGE SCALE GENOMIC DNA]</scope>
    <source>
        <strain evidence="3 4">DSM 23996</strain>
    </source>
</reference>